<evidence type="ECO:0000313" key="2">
    <source>
        <dbReference type="EMBL" id="MFD1221289.1"/>
    </source>
</evidence>
<keyword evidence="3" id="KW-1185">Reference proteome</keyword>
<dbReference type="SUPFAM" id="SSF55154">
    <property type="entry name" value="CYTH-like phosphatases"/>
    <property type="match status" value="1"/>
</dbReference>
<gene>
    <name evidence="2" type="ORF">ACFQ4B_14280</name>
</gene>
<accession>A0ABW3ULW2</accession>
<dbReference type="InterPro" id="IPR012042">
    <property type="entry name" value="NeuTTM/CthTTM-like"/>
</dbReference>
<organism evidence="2 3">
    <name type="scientific">Paenibacillus vulneris</name>
    <dbReference type="NCBI Taxonomy" id="1133364"/>
    <lineage>
        <taxon>Bacteria</taxon>
        <taxon>Bacillati</taxon>
        <taxon>Bacillota</taxon>
        <taxon>Bacilli</taxon>
        <taxon>Bacillales</taxon>
        <taxon>Paenibacillaceae</taxon>
        <taxon>Paenibacillus</taxon>
    </lineage>
</organism>
<protein>
    <submittedName>
        <fullName evidence="2">CYTH domain-containing protein</fullName>
    </submittedName>
</protein>
<sequence length="167" mass="19654">MGTEIEKKYLLESFPEAILQNKELKLISTQHIYQTYLAFSDKEEIRVRQLVDHDGTSTFTHTFKSGHGMVRQEIEYPISEEIYRQLLGNTQLVPLEKVRTTVEHQGHKYEIDEYKQIDLLVVEVEFADESAAYSFQPPAWFGRELGQEEEFRNKTLWIGLQTQNDRI</sequence>
<dbReference type="PANTHER" id="PTHR40114">
    <property type="entry name" value="SLR0698 PROTEIN"/>
    <property type="match status" value="1"/>
</dbReference>
<reference evidence="3" key="1">
    <citation type="journal article" date="2019" name="Int. J. Syst. Evol. Microbiol.">
        <title>The Global Catalogue of Microorganisms (GCM) 10K type strain sequencing project: providing services to taxonomists for standard genome sequencing and annotation.</title>
        <authorList>
            <consortium name="The Broad Institute Genomics Platform"/>
            <consortium name="The Broad Institute Genome Sequencing Center for Infectious Disease"/>
            <person name="Wu L."/>
            <person name="Ma J."/>
        </authorList>
    </citation>
    <scope>NUCLEOTIDE SEQUENCE [LARGE SCALE GENOMIC DNA]</scope>
    <source>
        <strain evidence="3">CCUG 53270</strain>
    </source>
</reference>
<dbReference type="Proteomes" id="UP001597180">
    <property type="component" value="Unassembled WGS sequence"/>
</dbReference>
<feature type="domain" description="CYTH" evidence="1">
    <location>
        <begin position="2"/>
        <end position="163"/>
    </location>
</feature>
<evidence type="ECO:0000259" key="1">
    <source>
        <dbReference type="PROSITE" id="PS51707"/>
    </source>
</evidence>
<dbReference type="InterPro" id="IPR023577">
    <property type="entry name" value="CYTH_domain"/>
</dbReference>
<dbReference type="PIRSF" id="PIRSF016487">
    <property type="entry name" value="CYTH_UCP016487"/>
    <property type="match status" value="1"/>
</dbReference>
<dbReference type="Gene3D" id="2.40.320.10">
    <property type="entry name" value="Hypothetical Protein Pfu-838710-001"/>
    <property type="match status" value="1"/>
</dbReference>
<proteinExistence type="predicted"/>
<name>A0ABW3ULW2_9BACL</name>
<evidence type="ECO:0000313" key="3">
    <source>
        <dbReference type="Proteomes" id="UP001597180"/>
    </source>
</evidence>
<dbReference type="RefSeq" id="WP_079909788.1">
    <property type="nucleotide sequence ID" value="NZ_BAABJG010000021.1"/>
</dbReference>
<dbReference type="PANTHER" id="PTHR40114:SF1">
    <property type="entry name" value="SLR0698 PROTEIN"/>
    <property type="match status" value="1"/>
</dbReference>
<dbReference type="InterPro" id="IPR033469">
    <property type="entry name" value="CYTH-like_dom_sf"/>
</dbReference>
<comment type="caution">
    <text evidence="2">The sequence shown here is derived from an EMBL/GenBank/DDBJ whole genome shotgun (WGS) entry which is preliminary data.</text>
</comment>
<dbReference type="EMBL" id="JBHTLU010000015">
    <property type="protein sequence ID" value="MFD1221289.1"/>
    <property type="molecule type" value="Genomic_DNA"/>
</dbReference>
<dbReference type="PROSITE" id="PS51707">
    <property type="entry name" value="CYTH"/>
    <property type="match status" value="1"/>
</dbReference>
<dbReference type="Pfam" id="PF01928">
    <property type="entry name" value="CYTH"/>
    <property type="match status" value="1"/>
</dbReference>